<organism evidence="3">
    <name type="scientific">Naegleria gruberi</name>
    <name type="common">Amoeba</name>
    <dbReference type="NCBI Taxonomy" id="5762"/>
    <lineage>
        <taxon>Eukaryota</taxon>
        <taxon>Discoba</taxon>
        <taxon>Heterolobosea</taxon>
        <taxon>Tetramitia</taxon>
        <taxon>Eutetramitia</taxon>
        <taxon>Vahlkampfiidae</taxon>
        <taxon>Naegleria</taxon>
    </lineage>
</organism>
<dbReference type="AlphaFoldDB" id="D2VPP9"/>
<name>D2VPP9_NAEGR</name>
<dbReference type="RefSeq" id="XP_002673910.1">
    <property type="nucleotide sequence ID" value="XM_002673864.1"/>
</dbReference>
<evidence type="ECO:0000313" key="2">
    <source>
        <dbReference type="EMBL" id="EFC41166.1"/>
    </source>
</evidence>
<gene>
    <name evidence="2" type="ORF">NAEGRDRAFT_80779</name>
</gene>
<dbReference type="OrthoDB" id="10507142at2759"/>
<evidence type="ECO:0000256" key="1">
    <source>
        <dbReference type="SAM" id="MobiDB-lite"/>
    </source>
</evidence>
<accession>D2VPP9</accession>
<feature type="region of interest" description="Disordered" evidence="1">
    <location>
        <begin position="335"/>
        <end position="364"/>
    </location>
</feature>
<protein>
    <submittedName>
        <fullName evidence="2">Uncharacterized protein</fullName>
    </submittedName>
</protein>
<reference evidence="2 3" key="1">
    <citation type="journal article" date="2010" name="Cell">
        <title>The genome of Naegleria gruberi illuminates early eukaryotic versatility.</title>
        <authorList>
            <person name="Fritz-Laylin L.K."/>
            <person name="Prochnik S.E."/>
            <person name="Ginger M.L."/>
            <person name="Dacks J.B."/>
            <person name="Carpenter M.L."/>
            <person name="Field M.C."/>
            <person name="Kuo A."/>
            <person name="Paredez A."/>
            <person name="Chapman J."/>
            <person name="Pham J."/>
            <person name="Shu S."/>
            <person name="Neupane R."/>
            <person name="Cipriano M."/>
            <person name="Mancuso J."/>
            <person name="Tu H."/>
            <person name="Salamov A."/>
            <person name="Lindquist E."/>
            <person name="Shapiro H."/>
            <person name="Lucas S."/>
            <person name="Grigoriev I.V."/>
            <person name="Cande W.Z."/>
            <person name="Fulton C."/>
            <person name="Rokhsar D.S."/>
            <person name="Dawson S.C."/>
        </authorList>
    </citation>
    <scope>NUCLEOTIDE SEQUENCE [LARGE SCALE GENOMIC DNA]</scope>
    <source>
        <strain evidence="2 3">NEG-M</strain>
    </source>
</reference>
<dbReference type="GeneID" id="8855024"/>
<dbReference type="EMBL" id="GG738887">
    <property type="protein sequence ID" value="EFC41166.1"/>
    <property type="molecule type" value="Genomic_DNA"/>
</dbReference>
<feature type="compositionally biased region" description="Acidic residues" evidence="1">
    <location>
        <begin position="344"/>
        <end position="363"/>
    </location>
</feature>
<dbReference type="Proteomes" id="UP000006671">
    <property type="component" value="Unassembled WGS sequence"/>
</dbReference>
<dbReference type="VEuPathDB" id="AmoebaDB:NAEGRDRAFT_80779"/>
<sequence>MRVCKSFSRLLIPLFLNQTRIIYETKEHLKSLREHIIDNDYNNDDGRDGLFSECATWKVSLCRNDDDEDEQWSEVGNEDEEQWSDDEDVLEVNDCTFQRKLIPFGSPLCRETIKDQFWLVQDKIDLQSYKKLVEKELKLNEKEQGLYEINPFVFQEKIDREKGMIESYINDVQESIHVDCGNPIWLSYDDPIFTDDERFNICQIEYQHIAFHALRSGISRLSKQGGVLLYEPAIMEDMFYQLKKFIYLIIKDAYETKFPNKTEELQFEESLEQYSRYCIDPNDKSLPCFDDNLDTDKKLSENDIIASFKKMTGKSFLFGKENDPYDLNEYQVTKPEEQEQNIVAEDDSTSDYSSEDDSEEEQVNSDFEILQFPKPIDAENFIDDSNIFNFDLENLGDSLPELLMKVSIRVHEEVYGKERAHIEKLYLQNWYGNGDLFFMNCSKQLDNPQPIVEESQPEELESIDNSEIVDSSLYIAENKQIEIDKKEDLEYFGYSLYEDDFEELPILEDEDSDLELQQSTEEESLRYQLRRMLREQSYECIVNYFEKR</sequence>
<dbReference type="OMA" id="WEITESI"/>
<proteinExistence type="predicted"/>
<dbReference type="KEGG" id="ngr:NAEGRDRAFT_80779"/>
<dbReference type="InParanoid" id="D2VPP9"/>
<keyword evidence="3" id="KW-1185">Reference proteome</keyword>
<evidence type="ECO:0000313" key="3">
    <source>
        <dbReference type="Proteomes" id="UP000006671"/>
    </source>
</evidence>